<proteinExistence type="predicted"/>
<gene>
    <name evidence="3" type="primary">alxM_2</name>
    <name evidence="3" type="ORF">VHP8226_03234</name>
</gene>
<feature type="chain" id="PRO_5046104443" evidence="1">
    <location>
        <begin position="21"/>
        <end position="286"/>
    </location>
</feature>
<keyword evidence="1" id="KW-0732">Signal</keyword>
<dbReference type="Gene3D" id="2.60.120.200">
    <property type="match status" value="1"/>
</dbReference>
<keyword evidence="4" id="KW-1185">Reference proteome</keyword>
<comment type="caution">
    <text evidence="3">The sequence shown here is derived from an EMBL/GenBank/DDBJ whole genome shotgun (WGS) entry which is preliminary data.</text>
</comment>
<feature type="domain" description="Alginate lyase 2" evidence="2">
    <location>
        <begin position="47"/>
        <end position="281"/>
    </location>
</feature>
<keyword evidence="3" id="KW-0456">Lyase</keyword>
<dbReference type="EC" id="4.2.2.3" evidence="3"/>
<evidence type="ECO:0000259" key="2">
    <source>
        <dbReference type="Pfam" id="PF08787"/>
    </source>
</evidence>
<dbReference type="EMBL" id="CAKLCM010000003">
    <property type="protein sequence ID" value="CAH0529467.1"/>
    <property type="molecule type" value="Genomic_DNA"/>
</dbReference>
<dbReference type="GO" id="GO:0045135">
    <property type="term" value="F:poly(beta-D-mannuronate) lyase activity"/>
    <property type="evidence" value="ECO:0007669"/>
    <property type="project" value="UniProtKB-EC"/>
</dbReference>
<organism evidence="3 4">
    <name type="scientific">Vibrio hippocampi</name>
    <dbReference type="NCBI Taxonomy" id="654686"/>
    <lineage>
        <taxon>Bacteria</taxon>
        <taxon>Pseudomonadati</taxon>
        <taxon>Pseudomonadota</taxon>
        <taxon>Gammaproteobacteria</taxon>
        <taxon>Vibrionales</taxon>
        <taxon>Vibrionaceae</taxon>
        <taxon>Vibrio</taxon>
    </lineage>
</organism>
<dbReference type="InterPro" id="IPR013320">
    <property type="entry name" value="ConA-like_dom_sf"/>
</dbReference>
<dbReference type="RefSeq" id="WP_237486075.1">
    <property type="nucleotide sequence ID" value="NZ_CAKLCM010000003.1"/>
</dbReference>
<dbReference type="SUPFAM" id="SSF49899">
    <property type="entry name" value="Concanavalin A-like lectins/glucanases"/>
    <property type="match status" value="1"/>
</dbReference>
<dbReference type="Pfam" id="PF08787">
    <property type="entry name" value="Alginate_lyase2"/>
    <property type="match status" value="1"/>
</dbReference>
<dbReference type="InterPro" id="IPR014895">
    <property type="entry name" value="Alginate_lyase_2"/>
</dbReference>
<reference evidence="3" key="1">
    <citation type="submission" date="2021-12" db="EMBL/GenBank/DDBJ databases">
        <authorList>
            <person name="Rodrigo-Torres L."/>
            <person name="Arahal R. D."/>
            <person name="Lucena T."/>
        </authorList>
    </citation>
    <scope>NUCLEOTIDE SEQUENCE</scope>
    <source>
        <strain evidence="3">CECT 8226</strain>
    </source>
</reference>
<name>A0ABM8ZLT3_9VIBR</name>
<evidence type="ECO:0000313" key="3">
    <source>
        <dbReference type="EMBL" id="CAH0529467.1"/>
    </source>
</evidence>
<accession>A0ABM8ZLT3</accession>
<protein>
    <submittedName>
        <fullName evidence="3">Alginate lyase</fullName>
        <ecNumber evidence="3">4.2.2.3</ecNumber>
    </submittedName>
</protein>
<feature type="signal peptide" evidence="1">
    <location>
        <begin position="1"/>
        <end position="20"/>
    </location>
</feature>
<evidence type="ECO:0000313" key="4">
    <source>
        <dbReference type="Proteomes" id="UP000838160"/>
    </source>
</evidence>
<sequence length="286" mass="32328">MKKQLLAVSTLLAISSFASAKVQFSDENGTLGAPVNYSQYQSVLKASELQISDAEGKKGNKEYFALDGDFTGIVNPYFFVDKSSEALVFKMKNDHLRNELRVHKNFRTDLPNKFYKLSSEVQLVDPEASMKNSTGAANEITFLQVHNKGLDNEGTHNVPHPLLRVVWKQDANGVKGHYWAIVKNNAIICKGKFGEKNKDKPFCHKDNAYTQYDLGKAPLDKTTAFDITVGNKMMQIDVNGKTMVNHDIDYWRHLLSYFKAGVYNQFKDGMSEAHFYKLDYTATESK</sequence>
<evidence type="ECO:0000256" key="1">
    <source>
        <dbReference type="SAM" id="SignalP"/>
    </source>
</evidence>
<dbReference type="Proteomes" id="UP000838160">
    <property type="component" value="Unassembled WGS sequence"/>
</dbReference>